<dbReference type="PANTHER" id="PTHR43537">
    <property type="entry name" value="TRANSCRIPTIONAL REGULATOR, GNTR FAMILY"/>
    <property type="match status" value="1"/>
</dbReference>
<name>A0A9D5JZ46_9BACT</name>
<dbReference type="SUPFAM" id="SSF46785">
    <property type="entry name" value="Winged helix' DNA-binding domain"/>
    <property type="match status" value="1"/>
</dbReference>
<dbReference type="Pfam" id="PF07729">
    <property type="entry name" value="FCD"/>
    <property type="match status" value="1"/>
</dbReference>
<dbReference type="InterPro" id="IPR036388">
    <property type="entry name" value="WH-like_DNA-bd_sf"/>
</dbReference>
<reference evidence="5" key="1">
    <citation type="submission" date="2019-11" db="EMBL/GenBank/DDBJ databases">
        <title>Microbial mats filling the niche in hypersaline microbial mats.</title>
        <authorList>
            <person name="Wong H.L."/>
            <person name="Macleod F.I."/>
            <person name="White R.A. III"/>
            <person name="Burns B.P."/>
        </authorList>
    </citation>
    <scope>NUCLEOTIDE SEQUENCE</scope>
    <source>
        <strain evidence="5">Rbin_158</strain>
    </source>
</reference>
<dbReference type="InterPro" id="IPR000524">
    <property type="entry name" value="Tscrpt_reg_HTH_GntR"/>
</dbReference>
<keyword evidence="1" id="KW-0805">Transcription regulation</keyword>
<evidence type="ECO:0000256" key="3">
    <source>
        <dbReference type="ARBA" id="ARBA00023163"/>
    </source>
</evidence>
<dbReference type="Pfam" id="PF00392">
    <property type="entry name" value="GntR"/>
    <property type="match status" value="1"/>
</dbReference>
<organism evidence="5 6">
    <name type="scientific">candidate division KSB3 bacterium</name>
    <dbReference type="NCBI Taxonomy" id="2044937"/>
    <lineage>
        <taxon>Bacteria</taxon>
        <taxon>candidate division KSB3</taxon>
    </lineage>
</organism>
<keyword evidence="2" id="KW-0238">DNA-binding</keyword>
<dbReference type="SUPFAM" id="SSF48008">
    <property type="entry name" value="GntR ligand-binding domain-like"/>
    <property type="match status" value="1"/>
</dbReference>
<comment type="caution">
    <text evidence="5">The sequence shown here is derived from an EMBL/GenBank/DDBJ whole genome shotgun (WGS) entry which is preliminary data.</text>
</comment>
<dbReference type="GO" id="GO:0003677">
    <property type="term" value="F:DNA binding"/>
    <property type="evidence" value="ECO:0007669"/>
    <property type="project" value="UniProtKB-KW"/>
</dbReference>
<proteinExistence type="predicted"/>
<evidence type="ECO:0000313" key="6">
    <source>
        <dbReference type="Proteomes" id="UP000649604"/>
    </source>
</evidence>
<dbReference type="PROSITE" id="PS50949">
    <property type="entry name" value="HTH_GNTR"/>
    <property type="match status" value="1"/>
</dbReference>
<dbReference type="SMART" id="SM00895">
    <property type="entry name" value="FCD"/>
    <property type="match status" value="1"/>
</dbReference>
<evidence type="ECO:0000256" key="2">
    <source>
        <dbReference type="ARBA" id="ARBA00023125"/>
    </source>
</evidence>
<evidence type="ECO:0000256" key="1">
    <source>
        <dbReference type="ARBA" id="ARBA00023015"/>
    </source>
</evidence>
<dbReference type="InterPro" id="IPR008920">
    <property type="entry name" value="TF_FadR/GntR_C"/>
</dbReference>
<gene>
    <name evidence="5" type="ORF">GF339_20050</name>
</gene>
<dbReference type="InterPro" id="IPR036390">
    <property type="entry name" value="WH_DNA-bd_sf"/>
</dbReference>
<dbReference type="AlphaFoldDB" id="A0A9D5JZ46"/>
<evidence type="ECO:0000259" key="4">
    <source>
        <dbReference type="PROSITE" id="PS50949"/>
    </source>
</evidence>
<dbReference type="EMBL" id="WJJP01000653">
    <property type="protein sequence ID" value="MBD3326888.1"/>
    <property type="molecule type" value="Genomic_DNA"/>
</dbReference>
<dbReference type="Gene3D" id="1.20.120.530">
    <property type="entry name" value="GntR ligand-binding domain-like"/>
    <property type="match status" value="1"/>
</dbReference>
<feature type="domain" description="HTH gntR-type" evidence="4">
    <location>
        <begin position="16"/>
        <end position="84"/>
    </location>
</feature>
<dbReference type="Proteomes" id="UP000649604">
    <property type="component" value="Unassembled WGS sequence"/>
</dbReference>
<dbReference type="GO" id="GO:0003700">
    <property type="term" value="F:DNA-binding transcription factor activity"/>
    <property type="evidence" value="ECO:0007669"/>
    <property type="project" value="InterPro"/>
</dbReference>
<dbReference type="PRINTS" id="PR00035">
    <property type="entry name" value="HTHGNTR"/>
</dbReference>
<dbReference type="SMART" id="SM00345">
    <property type="entry name" value="HTH_GNTR"/>
    <property type="match status" value="1"/>
</dbReference>
<dbReference type="PANTHER" id="PTHR43537:SF5">
    <property type="entry name" value="UXU OPERON TRANSCRIPTIONAL REGULATOR"/>
    <property type="match status" value="1"/>
</dbReference>
<sequence length="247" mass="27860">MKSKKLIDHIQKIEIQKPADLIIQQIQDLITSGVLRPGDRLPSEPKLAKAFEVGRGQVREALKRLEFYGVLTTVPQTGTFVSSMGVKAIEGVISNILHLEKGDFASLVDTRTVLEIHSAELAARRATEDEIEIIAQAHDAFCQRRQAGDHALDEDIYFHLKISEYAHSSVLASLIAMLTPDIMKQIREFDQIEHRHPSETMKEHTWIVEAIQGHDAERAGQAMGEHMQHTQLIGEKLGTTLHRDQRR</sequence>
<evidence type="ECO:0000313" key="5">
    <source>
        <dbReference type="EMBL" id="MBD3326888.1"/>
    </source>
</evidence>
<dbReference type="InterPro" id="IPR011711">
    <property type="entry name" value="GntR_C"/>
</dbReference>
<keyword evidence="3" id="KW-0804">Transcription</keyword>
<protein>
    <submittedName>
        <fullName evidence="5">GntR family transcriptional regulator</fullName>
    </submittedName>
</protein>
<accession>A0A9D5JZ46</accession>
<dbReference type="Gene3D" id="1.10.10.10">
    <property type="entry name" value="Winged helix-like DNA-binding domain superfamily/Winged helix DNA-binding domain"/>
    <property type="match status" value="1"/>
</dbReference>
<dbReference type="CDD" id="cd07377">
    <property type="entry name" value="WHTH_GntR"/>
    <property type="match status" value="1"/>
</dbReference>